<evidence type="ECO:0000256" key="3">
    <source>
        <dbReference type="ARBA" id="ARBA00022692"/>
    </source>
</evidence>
<reference evidence="7" key="1">
    <citation type="submission" date="2021-02" db="EMBL/GenBank/DDBJ databases">
        <authorList>
            <person name="Dougan E. K."/>
            <person name="Rhodes N."/>
            <person name="Thang M."/>
            <person name="Chan C."/>
        </authorList>
    </citation>
    <scope>NUCLEOTIDE SEQUENCE</scope>
</reference>
<organism evidence="7 8">
    <name type="scientific">Symbiodinium necroappetens</name>
    <dbReference type="NCBI Taxonomy" id="1628268"/>
    <lineage>
        <taxon>Eukaryota</taxon>
        <taxon>Sar</taxon>
        <taxon>Alveolata</taxon>
        <taxon>Dinophyceae</taxon>
        <taxon>Suessiales</taxon>
        <taxon>Symbiodiniaceae</taxon>
        <taxon>Symbiodinium</taxon>
    </lineage>
</organism>
<gene>
    <name evidence="7" type="ORF">SNEC2469_LOCUS6091</name>
</gene>
<keyword evidence="3 6" id="KW-0812">Transmembrane</keyword>
<keyword evidence="5 6" id="KW-0472">Membrane</keyword>
<dbReference type="OrthoDB" id="432685at2759"/>
<keyword evidence="8" id="KW-1185">Reference proteome</keyword>
<feature type="transmembrane region" description="Helical" evidence="6">
    <location>
        <begin position="145"/>
        <end position="166"/>
    </location>
</feature>
<evidence type="ECO:0000256" key="4">
    <source>
        <dbReference type="ARBA" id="ARBA00022989"/>
    </source>
</evidence>
<evidence type="ECO:0000256" key="5">
    <source>
        <dbReference type="ARBA" id="ARBA00023136"/>
    </source>
</evidence>
<dbReference type="PANTHER" id="PTHR30028:SF0">
    <property type="entry name" value="PROTEIN ALUMINUM SENSITIVE 3"/>
    <property type="match status" value="1"/>
</dbReference>
<feature type="non-terminal residue" evidence="7">
    <location>
        <position position="1"/>
    </location>
</feature>
<dbReference type="AlphaFoldDB" id="A0A812MNX9"/>
<protein>
    <submittedName>
        <fullName evidence="7">Uncharacterized protein</fullName>
    </submittedName>
</protein>
<dbReference type="EMBL" id="CAJNJA010010851">
    <property type="protein sequence ID" value="CAE7263259.1"/>
    <property type="molecule type" value="Genomic_DNA"/>
</dbReference>
<dbReference type="InterPro" id="IPR005226">
    <property type="entry name" value="UPF0014_fam"/>
</dbReference>
<dbReference type="GO" id="GO:0005886">
    <property type="term" value="C:plasma membrane"/>
    <property type="evidence" value="ECO:0007669"/>
    <property type="project" value="TreeGrafter"/>
</dbReference>
<evidence type="ECO:0000256" key="2">
    <source>
        <dbReference type="ARBA" id="ARBA00005268"/>
    </source>
</evidence>
<evidence type="ECO:0000313" key="7">
    <source>
        <dbReference type="EMBL" id="CAE7263259.1"/>
    </source>
</evidence>
<feature type="transmembrane region" description="Helical" evidence="6">
    <location>
        <begin position="113"/>
        <end position="133"/>
    </location>
</feature>
<name>A0A812MNX9_9DINO</name>
<comment type="subcellular location">
    <subcellularLocation>
        <location evidence="1">Membrane</location>
        <topology evidence="1">Multi-pass membrane protein</topology>
    </subcellularLocation>
</comment>
<feature type="transmembrane region" description="Helical" evidence="6">
    <location>
        <begin position="245"/>
        <end position="264"/>
    </location>
</feature>
<dbReference type="Proteomes" id="UP000601435">
    <property type="component" value="Unassembled WGS sequence"/>
</dbReference>
<feature type="transmembrane region" description="Helical" evidence="6">
    <location>
        <begin position="172"/>
        <end position="191"/>
    </location>
</feature>
<dbReference type="PANTHER" id="PTHR30028">
    <property type="entry name" value="UPF0014 INNER MEMBRANE PROTEIN YBBM-RELATED"/>
    <property type="match status" value="1"/>
</dbReference>
<proteinExistence type="inferred from homology"/>
<feature type="transmembrane region" description="Helical" evidence="6">
    <location>
        <begin position="203"/>
        <end position="225"/>
    </location>
</feature>
<dbReference type="Pfam" id="PF03649">
    <property type="entry name" value="UPF0014"/>
    <property type="match status" value="1"/>
</dbReference>
<feature type="transmembrane region" description="Helical" evidence="6">
    <location>
        <begin position="335"/>
        <end position="361"/>
    </location>
</feature>
<feature type="transmembrane region" description="Helical" evidence="6">
    <location>
        <begin position="75"/>
        <end position="93"/>
    </location>
</feature>
<comment type="similarity">
    <text evidence="2">Belongs to the UPF0014 family.</text>
</comment>
<comment type="caution">
    <text evidence="7">The sequence shown here is derived from an EMBL/GenBank/DDBJ whole genome shotgun (WGS) entry which is preliminary data.</text>
</comment>
<evidence type="ECO:0000256" key="1">
    <source>
        <dbReference type="ARBA" id="ARBA00004141"/>
    </source>
</evidence>
<evidence type="ECO:0000313" key="8">
    <source>
        <dbReference type="Proteomes" id="UP000601435"/>
    </source>
</evidence>
<keyword evidence="4 6" id="KW-1133">Transmembrane helix</keyword>
<sequence>MSGGSLSPIAAFPVTGYGQPRFSLSQPQTAPKRLKHLVPVCPYVCLGRVTCRSGLPLRVRVQPRCRTSWKSMSRLLAVVLPFSTLLFGRYAWARGLSRAGGTKAGIVAAKLSTTQLLLASGIVGATGSLTLWLRGLSDLAEAMLWSCLRCALQLYLLGGLILNWLFGTRHPGIVLAWVLGVGLLAAQQALSRLEYTYDGLSRHLLVSILSGVLSVQGVAMVLGLFGRPNPWWQPHTVVPVSGMLFGNATSAAALAVTGLLRGFAEQRSALELRLARGATATEALKPLIRSSLSDALTPTINTLAVTGVVHLPGMMTGQILAGQSPQQAAAYQTLILFLIASTTCIVVQLVTALVSGSLMDFKNARLLQKLRPRAKPKNEASRKDKLIQSGTSALAMKIFADWFHMPSEASEQSHSFQTPSIKTVEGRKAQLTQEGAAQAEAVLSVEGLRVPRARQEISFVLHSGERV</sequence>
<evidence type="ECO:0000256" key="6">
    <source>
        <dbReference type="SAM" id="Phobius"/>
    </source>
</evidence>
<accession>A0A812MNX9</accession>